<dbReference type="PANTHER" id="PTHR46629">
    <property type="entry name" value="OS01G0917900 PROTEIN"/>
    <property type="match status" value="1"/>
</dbReference>
<dbReference type="AlphaFoldDB" id="A0A3S3MDS8"/>
<dbReference type="OrthoDB" id="1711136at2759"/>
<dbReference type="EMBL" id="QPKB01000001">
    <property type="protein sequence ID" value="RWR74572.1"/>
    <property type="molecule type" value="Genomic_DNA"/>
</dbReference>
<comment type="caution">
    <text evidence="1">The sequence shown here is derived from an EMBL/GenBank/DDBJ whole genome shotgun (WGS) entry which is preliminary data.</text>
</comment>
<reference evidence="1 2" key="1">
    <citation type="journal article" date="2019" name="Nat. Plants">
        <title>Stout camphor tree genome fills gaps in understanding of flowering plant genome evolution.</title>
        <authorList>
            <person name="Chaw S.M."/>
            <person name="Liu Y.C."/>
            <person name="Wu Y.W."/>
            <person name="Wang H.Y."/>
            <person name="Lin C.I."/>
            <person name="Wu C.S."/>
            <person name="Ke H.M."/>
            <person name="Chang L.Y."/>
            <person name="Hsu C.Y."/>
            <person name="Yang H.T."/>
            <person name="Sudianto E."/>
            <person name="Hsu M.H."/>
            <person name="Wu K.P."/>
            <person name="Wang L.N."/>
            <person name="Leebens-Mack J.H."/>
            <person name="Tsai I.J."/>
        </authorList>
    </citation>
    <scope>NUCLEOTIDE SEQUENCE [LARGE SCALE GENOMIC DNA]</scope>
    <source>
        <strain evidence="2">cv. Chaw 1501</strain>
        <tissue evidence="1">Young leaves</tissue>
    </source>
</reference>
<proteinExistence type="predicted"/>
<evidence type="ECO:0000313" key="2">
    <source>
        <dbReference type="Proteomes" id="UP000283530"/>
    </source>
</evidence>
<keyword evidence="2" id="KW-1185">Reference proteome</keyword>
<name>A0A3S3MDS8_9MAGN</name>
<protein>
    <submittedName>
        <fullName evidence="1">E3 ubiquitin-protein ligase RFWD2-like protein</fullName>
    </submittedName>
</protein>
<dbReference type="Proteomes" id="UP000283530">
    <property type="component" value="Unassembled WGS sequence"/>
</dbReference>
<organism evidence="1 2">
    <name type="scientific">Cinnamomum micranthum f. kanehirae</name>
    <dbReference type="NCBI Taxonomy" id="337451"/>
    <lineage>
        <taxon>Eukaryota</taxon>
        <taxon>Viridiplantae</taxon>
        <taxon>Streptophyta</taxon>
        <taxon>Embryophyta</taxon>
        <taxon>Tracheophyta</taxon>
        <taxon>Spermatophyta</taxon>
        <taxon>Magnoliopsida</taxon>
        <taxon>Magnoliidae</taxon>
        <taxon>Laurales</taxon>
        <taxon>Lauraceae</taxon>
        <taxon>Cinnamomum</taxon>
    </lineage>
</organism>
<gene>
    <name evidence="1" type="ORF">CKAN_00290700</name>
</gene>
<evidence type="ECO:0000313" key="1">
    <source>
        <dbReference type="EMBL" id="RWR74572.1"/>
    </source>
</evidence>
<sequence>MKESKITCQNRNQDLLRLLTYGDRNLPIMVRHVTVGCLPELAKKPLELDTKNTREERSEREKAKIFRFRLFEATDLPTFAPSDLEIRRRTTLSDQMAISKSSNLGDLLKVKEEIERRETVTLGSILGCSNNNNSSEKQEIADAAEAARRTLFDIIRDEEGGTDAYRGFVCTSSGAGAGDGGSSRNKISWKFFKDRLPLRRSAAAWISSPHSISISADFIEPVPAGSTTEIASSDVQNSLRITTQSPARDSVRTDLASALAAERQQREEEEREVVASPARVSLMALMEQTDVCTVAMEGEGEGEEVIEEKEEKGRGVGCARGSFGSAEEAALSATPASKKFLIFFDQNG</sequence>
<accession>A0A3S3MDS8</accession>